<keyword evidence="2" id="KW-1185">Reference proteome</keyword>
<sequence>RLNANVRKLPPATTQWTVSLSPSGGIAPLKQLDSSALEARLLSSTVNLTGGTFVSIFASLPSAPPNSELRTRDEIVAKDETRMNIHCWVNEFHAVIILGELDSVFRSLDHFMDH</sequence>
<feature type="non-terminal residue" evidence="1">
    <location>
        <position position="114"/>
    </location>
</feature>
<organism evidence="1 2">
    <name type="scientific">Melipona bicolor</name>
    <dbReference type="NCBI Taxonomy" id="60889"/>
    <lineage>
        <taxon>Eukaryota</taxon>
        <taxon>Metazoa</taxon>
        <taxon>Ecdysozoa</taxon>
        <taxon>Arthropoda</taxon>
        <taxon>Hexapoda</taxon>
        <taxon>Insecta</taxon>
        <taxon>Pterygota</taxon>
        <taxon>Neoptera</taxon>
        <taxon>Endopterygota</taxon>
        <taxon>Hymenoptera</taxon>
        <taxon>Apocrita</taxon>
        <taxon>Aculeata</taxon>
        <taxon>Apoidea</taxon>
        <taxon>Anthophila</taxon>
        <taxon>Apidae</taxon>
        <taxon>Melipona</taxon>
    </lineage>
</organism>
<accession>A0AA40KW37</accession>
<dbReference type="Proteomes" id="UP001177670">
    <property type="component" value="Unassembled WGS sequence"/>
</dbReference>
<reference evidence="1" key="1">
    <citation type="submission" date="2021-10" db="EMBL/GenBank/DDBJ databases">
        <title>Melipona bicolor Genome sequencing and assembly.</title>
        <authorList>
            <person name="Araujo N.S."/>
            <person name="Arias M.C."/>
        </authorList>
    </citation>
    <scope>NUCLEOTIDE SEQUENCE</scope>
    <source>
        <strain evidence="1">USP_2M_L1-L4_2017</strain>
        <tissue evidence="1">Whole body</tissue>
    </source>
</reference>
<evidence type="ECO:0000313" key="1">
    <source>
        <dbReference type="EMBL" id="KAK1135062.1"/>
    </source>
</evidence>
<proteinExistence type="predicted"/>
<dbReference type="AlphaFoldDB" id="A0AA40KW37"/>
<evidence type="ECO:0000313" key="2">
    <source>
        <dbReference type="Proteomes" id="UP001177670"/>
    </source>
</evidence>
<name>A0AA40KW37_9HYME</name>
<comment type="caution">
    <text evidence="1">The sequence shown here is derived from an EMBL/GenBank/DDBJ whole genome shotgun (WGS) entry which is preliminary data.</text>
</comment>
<protein>
    <submittedName>
        <fullName evidence="1">Uncharacterized protein</fullName>
    </submittedName>
</protein>
<dbReference type="EMBL" id="JAHYIQ010000002">
    <property type="protein sequence ID" value="KAK1135062.1"/>
    <property type="molecule type" value="Genomic_DNA"/>
</dbReference>
<gene>
    <name evidence="1" type="ORF">K0M31_007833</name>
</gene>